<accession>A0A0A9B8U7</accession>
<protein>
    <submittedName>
        <fullName evidence="1">Uncharacterized protein</fullName>
    </submittedName>
</protein>
<evidence type="ECO:0000313" key="1">
    <source>
        <dbReference type="EMBL" id="JAD57615.1"/>
    </source>
</evidence>
<sequence length="14" mass="1825">MRLIVALFRFWILF</sequence>
<reference evidence="1" key="1">
    <citation type="submission" date="2014-09" db="EMBL/GenBank/DDBJ databases">
        <authorList>
            <person name="Magalhaes I.L.F."/>
            <person name="Oliveira U."/>
            <person name="Santos F.R."/>
            <person name="Vidigal T.H.D.A."/>
            <person name="Brescovit A.D."/>
            <person name="Santos A.J."/>
        </authorList>
    </citation>
    <scope>NUCLEOTIDE SEQUENCE</scope>
    <source>
        <tissue evidence="1">Shoot tissue taken approximately 20 cm above the soil surface</tissue>
    </source>
</reference>
<dbReference type="EMBL" id="GBRH01240280">
    <property type="protein sequence ID" value="JAD57615.1"/>
    <property type="molecule type" value="Transcribed_RNA"/>
</dbReference>
<proteinExistence type="predicted"/>
<name>A0A0A9B8U7_ARUDO</name>
<organism evidence="1">
    <name type="scientific">Arundo donax</name>
    <name type="common">Giant reed</name>
    <name type="synonym">Donax arundinaceus</name>
    <dbReference type="NCBI Taxonomy" id="35708"/>
    <lineage>
        <taxon>Eukaryota</taxon>
        <taxon>Viridiplantae</taxon>
        <taxon>Streptophyta</taxon>
        <taxon>Embryophyta</taxon>
        <taxon>Tracheophyta</taxon>
        <taxon>Spermatophyta</taxon>
        <taxon>Magnoliopsida</taxon>
        <taxon>Liliopsida</taxon>
        <taxon>Poales</taxon>
        <taxon>Poaceae</taxon>
        <taxon>PACMAD clade</taxon>
        <taxon>Arundinoideae</taxon>
        <taxon>Arundineae</taxon>
        <taxon>Arundo</taxon>
    </lineage>
</organism>
<reference evidence="1" key="2">
    <citation type="journal article" date="2015" name="Data Brief">
        <title>Shoot transcriptome of the giant reed, Arundo donax.</title>
        <authorList>
            <person name="Barrero R.A."/>
            <person name="Guerrero F.D."/>
            <person name="Moolhuijzen P."/>
            <person name="Goolsby J.A."/>
            <person name="Tidwell J."/>
            <person name="Bellgard S.E."/>
            <person name="Bellgard M.I."/>
        </authorList>
    </citation>
    <scope>NUCLEOTIDE SEQUENCE</scope>
    <source>
        <tissue evidence="1">Shoot tissue taken approximately 20 cm above the soil surface</tissue>
    </source>
</reference>